<accession>F5IWB1</accession>
<proteinExistence type="predicted"/>
<evidence type="ECO:0000313" key="1">
    <source>
        <dbReference type="EMBL" id="EGK02510.1"/>
    </source>
</evidence>
<sequence>MVNECEYDDELEFVSLCDNTVYCKVTYAIANANG</sequence>
<keyword evidence="2" id="KW-1185">Reference proteome</keyword>
<comment type="caution">
    <text evidence="1">The sequence shown here is derived from an EMBL/GenBank/DDBJ whole genome shotgun (WGS) entry which is preliminary data.</text>
</comment>
<dbReference type="HOGENOM" id="CLU_3373478_0_0_10"/>
<name>F5IWB1_9BACT</name>
<dbReference type="Proteomes" id="UP000004913">
    <property type="component" value="Unassembled WGS sequence"/>
</dbReference>
<protein>
    <submittedName>
        <fullName evidence="1">Uncharacterized protein</fullName>
    </submittedName>
</protein>
<reference evidence="1 2" key="1">
    <citation type="submission" date="2011-04" db="EMBL/GenBank/DDBJ databases">
        <title>The Genome Sequence of Dysgonomonas gadei ATCC BAA-286.</title>
        <authorList>
            <consortium name="The Broad Institute Genome Sequencing Platform"/>
            <person name="Earl A."/>
            <person name="Ward D."/>
            <person name="Feldgarden M."/>
            <person name="Gevers D."/>
            <person name="Pudlo N."/>
            <person name="Martens E."/>
            <person name="Allen-Vercoe E."/>
            <person name="Young S.K."/>
            <person name="Zeng Q."/>
            <person name="Gargeya S."/>
            <person name="Fitzgerald M."/>
            <person name="Haas B."/>
            <person name="Abouelleil A."/>
            <person name="Alvarado L."/>
            <person name="Arachchi H.M."/>
            <person name="Berlin A."/>
            <person name="Brown A."/>
            <person name="Chapman S.B."/>
            <person name="Chen Z."/>
            <person name="Dunbar C."/>
            <person name="Freedman E."/>
            <person name="Gearin G."/>
            <person name="Gellesch M."/>
            <person name="Goldberg J."/>
            <person name="Griggs A."/>
            <person name="Gujja S."/>
            <person name="Heiman D."/>
            <person name="Howarth C."/>
            <person name="Larson L."/>
            <person name="Lui A."/>
            <person name="MacDonald P.J.P."/>
            <person name="Mehta T."/>
            <person name="Montmayeur A."/>
            <person name="Murphy C."/>
            <person name="Neiman D."/>
            <person name="Pearson M."/>
            <person name="Priest M."/>
            <person name="Roberts A."/>
            <person name="Saif S."/>
            <person name="Shea T."/>
            <person name="Shenoy N."/>
            <person name="Sisk P."/>
            <person name="Stolte C."/>
            <person name="Sykes S."/>
            <person name="Yandava C."/>
            <person name="Wortman J."/>
            <person name="Nusbaum C."/>
            <person name="Birren B."/>
        </authorList>
    </citation>
    <scope>NUCLEOTIDE SEQUENCE [LARGE SCALE GENOMIC DNA]</scope>
    <source>
        <strain evidence="1 2">ATCC BAA-286</strain>
    </source>
</reference>
<evidence type="ECO:0000313" key="2">
    <source>
        <dbReference type="Proteomes" id="UP000004913"/>
    </source>
</evidence>
<dbReference type="AlphaFoldDB" id="F5IWB1"/>
<dbReference type="EMBL" id="ADLV01000016">
    <property type="protein sequence ID" value="EGK02510.1"/>
    <property type="molecule type" value="Genomic_DNA"/>
</dbReference>
<organism evidence="1 2">
    <name type="scientific">Dysgonomonas gadei ATCC BAA-286</name>
    <dbReference type="NCBI Taxonomy" id="742766"/>
    <lineage>
        <taxon>Bacteria</taxon>
        <taxon>Pseudomonadati</taxon>
        <taxon>Bacteroidota</taxon>
        <taxon>Bacteroidia</taxon>
        <taxon>Bacteroidales</taxon>
        <taxon>Dysgonomonadaceae</taxon>
        <taxon>Dysgonomonas</taxon>
    </lineage>
</organism>
<gene>
    <name evidence="1" type="ORF">HMPREF9455_01378</name>
</gene>